<evidence type="ECO:0000256" key="4">
    <source>
        <dbReference type="ARBA" id="ARBA00023172"/>
    </source>
</evidence>
<gene>
    <name evidence="8" type="ORF">ASN18_3187</name>
</gene>
<evidence type="ECO:0000313" key="9">
    <source>
        <dbReference type="Proteomes" id="UP000060487"/>
    </source>
</evidence>
<evidence type="ECO:0000256" key="1">
    <source>
        <dbReference type="ARBA" id="ARBA00008857"/>
    </source>
</evidence>
<dbReference type="Pfam" id="PF13102">
    <property type="entry name" value="Phage_int_SAM_5"/>
    <property type="match status" value="1"/>
</dbReference>
<dbReference type="PANTHER" id="PTHR30349">
    <property type="entry name" value="PHAGE INTEGRASE-RELATED"/>
    <property type="match status" value="1"/>
</dbReference>
<accession>A0ABR5SB59</accession>
<dbReference type="PANTHER" id="PTHR30349:SF64">
    <property type="entry name" value="PROPHAGE INTEGRASE INTD-RELATED"/>
    <property type="match status" value="1"/>
</dbReference>
<dbReference type="InterPro" id="IPR013762">
    <property type="entry name" value="Integrase-like_cat_sf"/>
</dbReference>
<dbReference type="Pfam" id="PF00589">
    <property type="entry name" value="Phage_integrase"/>
    <property type="match status" value="1"/>
</dbReference>
<proteinExistence type="inferred from homology"/>
<dbReference type="PROSITE" id="PS51900">
    <property type="entry name" value="CB"/>
    <property type="match status" value="1"/>
</dbReference>
<dbReference type="InterPro" id="IPR011010">
    <property type="entry name" value="DNA_brk_join_enz"/>
</dbReference>
<dbReference type="Proteomes" id="UP000060487">
    <property type="component" value="Unassembled WGS sequence"/>
</dbReference>
<evidence type="ECO:0000313" key="8">
    <source>
        <dbReference type="EMBL" id="KWT75946.1"/>
    </source>
</evidence>
<dbReference type="InterPro" id="IPR025269">
    <property type="entry name" value="SAM-like_dom"/>
</dbReference>
<evidence type="ECO:0000256" key="5">
    <source>
        <dbReference type="PROSITE-ProRule" id="PRU01248"/>
    </source>
</evidence>
<dbReference type="SUPFAM" id="SSF56349">
    <property type="entry name" value="DNA breaking-rejoining enzymes"/>
    <property type="match status" value="1"/>
</dbReference>
<keyword evidence="3 5" id="KW-0238">DNA-binding</keyword>
<feature type="domain" description="Core-binding (CB)" evidence="7">
    <location>
        <begin position="1"/>
        <end position="42"/>
    </location>
</feature>
<evidence type="ECO:0000256" key="3">
    <source>
        <dbReference type="ARBA" id="ARBA00023125"/>
    </source>
</evidence>
<feature type="domain" description="Tyr recombinase" evidence="6">
    <location>
        <begin position="62"/>
        <end position="235"/>
    </location>
</feature>
<evidence type="ECO:0000259" key="7">
    <source>
        <dbReference type="PROSITE" id="PS51900"/>
    </source>
</evidence>
<sequence>MLTDITQKLLLRYQAMKKSEGYSNRTVNIQIGIIRKVMNYAVSQDYIRKVEIKFPKLKEPQKLHAFIEDEDFQLLIDNLTVDIVKKRVIFGRHTGLRPGELAFLEWSDVNLKRGVVKIQSKPEWTPKTGDERVVELNNTALGILKELYPNKTSRWVFSDTDKPVLSIKKSLEAASRRAGLSKKVTPNMTRHTFGTMSLHRGADLKSIQTQMGHGDIKTTGRYLHNIKGSVKKAVEVLDE</sequence>
<name>A0ABR5SB59_9BACT</name>
<keyword evidence="4" id="KW-0233">DNA recombination</keyword>
<dbReference type="PROSITE" id="PS51898">
    <property type="entry name" value="TYR_RECOMBINASE"/>
    <property type="match status" value="1"/>
</dbReference>
<protein>
    <submittedName>
        <fullName evidence="8">Integrase</fullName>
    </submittedName>
</protein>
<dbReference type="InterPro" id="IPR050090">
    <property type="entry name" value="Tyrosine_recombinase_XerCD"/>
</dbReference>
<comment type="similarity">
    <text evidence="1">Belongs to the 'phage' integrase family.</text>
</comment>
<reference evidence="8 9" key="1">
    <citation type="submission" date="2015-11" db="EMBL/GenBank/DDBJ databases">
        <authorList>
            <person name="Lin W."/>
        </authorList>
    </citation>
    <scope>NUCLEOTIDE SEQUENCE [LARGE SCALE GENOMIC DNA]</scope>
    <source>
        <strain evidence="8 9">HCH-1</strain>
    </source>
</reference>
<evidence type="ECO:0000256" key="2">
    <source>
        <dbReference type="ARBA" id="ARBA00022908"/>
    </source>
</evidence>
<dbReference type="InterPro" id="IPR002104">
    <property type="entry name" value="Integrase_catalytic"/>
</dbReference>
<keyword evidence="2" id="KW-0229">DNA integration</keyword>
<organism evidence="8 9">
    <name type="scientific">Candidatus Magnetominusculus xianensis</name>
    <dbReference type="NCBI Taxonomy" id="1748249"/>
    <lineage>
        <taxon>Bacteria</taxon>
        <taxon>Pseudomonadati</taxon>
        <taxon>Nitrospirota</taxon>
        <taxon>Nitrospiria</taxon>
        <taxon>Nitrospirales</taxon>
        <taxon>Nitrospiraceae</taxon>
        <taxon>Candidatus Magnetominusculus</taxon>
    </lineage>
</organism>
<comment type="caution">
    <text evidence="8">The sequence shown here is derived from an EMBL/GenBank/DDBJ whole genome shotgun (WGS) entry which is preliminary data.</text>
</comment>
<evidence type="ECO:0000259" key="6">
    <source>
        <dbReference type="PROSITE" id="PS51898"/>
    </source>
</evidence>
<keyword evidence="9" id="KW-1185">Reference proteome</keyword>
<dbReference type="CDD" id="cd00796">
    <property type="entry name" value="INT_Rci_Hp1_C"/>
    <property type="match status" value="1"/>
</dbReference>
<dbReference type="Gene3D" id="1.10.443.10">
    <property type="entry name" value="Intergrase catalytic core"/>
    <property type="match status" value="1"/>
</dbReference>
<dbReference type="InterPro" id="IPR010998">
    <property type="entry name" value="Integrase_recombinase_N"/>
</dbReference>
<dbReference type="EMBL" id="LNQR01000128">
    <property type="protein sequence ID" value="KWT75946.1"/>
    <property type="molecule type" value="Genomic_DNA"/>
</dbReference>
<dbReference type="Gene3D" id="1.10.150.130">
    <property type="match status" value="1"/>
</dbReference>
<dbReference type="InterPro" id="IPR044068">
    <property type="entry name" value="CB"/>
</dbReference>